<keyword evidence="3" id="KW-0812">Transmembrane</keyword>
<dbReference type="STRING" id="1631356.VV01_04055"/>
<accession>A0A0L6CFP7</accession>
<dbReference type="EMBL" id="LAIR01000002">
    <property type="protein sequence ID" value="KNX36514.1"/>
    <property type="molecule type" value="Genomic_DNA"/>
</dbReference>
<sequence>MTVRAHHLGEAVHDYVDGLLDAERTLRVERHLLVCTMCRAQVEQERRLVESLRAFRPDPRRQQDLMAGLLGLADEAPIPPAPAPRRTPSLVMCDAPPQYESVRQHPMLLALVAVAGCVGVSLVVVSLPSRAASTGGVNMPASVRLTTSPGADTAPAGGVVPAAVARAERDADDAVQIPDPRALHVRASVRVP</sequence>
<keyword evidence="3" id="KW-1133">Transmembrane helix</keyword>
<keyword evidence="2" id="KW-0804">Transcription</keyword>
<proteinExistence type="predicted"/>
<evidence type="ECO:0000313" key="6">
    <source>
        <dbReference type="Proteomes" id="UP000037397"/>
    </source>
</evidence>
<dbReference type="Pfam" id="PF13490">
    <property type="entry name" value="zf-HC2"/>
    <property type="match status" value="1"/>
</dbReference>
<protein>
    <recommendedName>
        <fullName evidence="4">Putative zinc-finger domain-containing protein</fullName>
    </recommendedName>
</protein>
<dbReference type="Proteomes" id="UP000037397">
    <property type="component" value="Unassembled WGS sequence"/>
</dbReference>
<dbReference type="InterPro" id="IPR027383">
    <property type="entry name" value="Znf_put"/>
</dbReference>
<reference evidence="6" key="1">
    <citation type="submission" date="2015-03" db="EMBL/GenBank/DDBJ databases">
        <title>Luteipulveratus halotolerans sp. nov., a novel actinobacterium (Dermacoccaceae) from Sarawak, Malaysia.</title>
        <authorList>
            <person name="Juboi H."/>
            <person name="Basik A."/>
            <person name="Shamsul S.S."/>
            <person name="Arnold P."/>
            <person name="Schmitt E.K."/>
            <person name="Sanglier J.-J."/>
            <person name="Yeo T."/>
        </authorList>
    </citation>
    <scope>NUCLEOTIDE SEQUENCE [LARGE SCALE GENOMIC DNA]</scope>
    <source>
        <strain evidence="6">C296001</strain>
    </source>
</reference>
<dbReference type="Gene3D" id="1.10.10.1320">
    <property type="entry name" value="Anti-sigma factor, zinc-finger domain"/>
    <property type="match status" value="1"/>
</dbReference>
<dbReference type="AlphaFoldDB" id="A0A0L6CFP7"/>
<feature type="transmembrane region" description="Helical" evidence="3">
    <location>
        <begin position="108"/>
        <end position="127"/>
    </location>
</feature>
<evidence type="ECO:0000259" key="4">
    <source>
        <dbReference type="Pfam" id="PF13490"/>
    </source>
</evidence>
<keyword evidence="3" id="KW-0472">Membrane</keyword>
<organism evidence="5 6">
    <name type="scientific">Luteipulveratus halotolerans</name>
    <dbReference type="NCBI Taxonomy" id="1631356"/>
    <lineage>
        <taxon>Bacteria</taxon>
        <taxon>Bacillati</taxon>
        <taxon>Actinomycetota</taxon>
        <taxon>Actinomycetes</taxon>
        <taxon>Micrococcales</taxon>
        <taxon>Dermacoccaceae</taxon>
        <taxon>Luteipulveratus</taxon>
    </lineage>
</organism>
<evidence type="ECO:0000256" key="3">
    <source>
        <dbReference type="SAM" id="Phobius"/>
    </source>
</evidence>
<evidence type="ECO:0000313" key="5">
    <source>
        <dbReference type="EMBL" id="KNX36514.1"/>
    </source>
</evidence>
<dbReference type="InterPro" id="IPR041916">
    <property type="entry name" value="Anti_sigma_zinc_sf"/>
</dbReference>
<keyword evidence="1" id="KW-0805">Transcription regulation</keyword>
<evidence type="ECO:0000256" key="1">
    <source>
        <dbReference type="ARBA" id="ARBA00023015"/>
    </source>
</evidence>
<feature type="domain" description="Putative zinc-finger" evidence="4">
    <location>
        <begin position="10"/>
        <end position="39"/>
    </location>
</feature>
<name>A0A0L6CFP7_9MICO</name>
<gene>
    <name evidence="5" type="ORF">VV01_04055</name>
</gene>
<evidence type="ECO:0000256" key="2">
    <source>
        <dbReference type="ARBA" id="ARBA00023163"/>
    </source>
</evidence>
<comment type="caution">
    <text evidence="5">The sequence shown here is derived from an EMBL/GenBank/DDBJ whole genome shotgun (WGS) entry which is preliminary data.</text>
</comment>
<keyword evidence="6" id="KW-1185">Reference proteome</keyword>